<dbReference type="InterPro" id="IPR002347">
    <property type="entry name" value="SDR_fam"/>
</dbReference>
<reference evidence="3" key="1">
    <citation type="submission" date="2022-07" db="EMBL/GenBank/DDBJ databases">
        <title>FELIX.</title>
        <authorList>
            <person name="Wan K.H."/>
            <person name="Park S."/>
            <person name="Lawrence Q."/>
            <person name="Eichenberger J.P."/>
            <person name="Booth B.W."/>
            <person name="Piaggio A.J."/>
            <person name="Chandler J.C."/>
            <person name="Franklin A.B."/>
            <person name="Celniker S.E."/>
        </authorList>
    </citation>
    <scope>NUCLEOTIDE SEQUENCE</scope>
    <source>
        <strain evidence="3">QA-1986 374</strain>
    </source>
</reference>
<protein>
    <submittedName>
        <fullName evidence="3">SDR family NAD(P)-dependent oxidoreductase</fullName>
    </submittedName>
</protein>
<dbReference type="Proteomes" id="UP001059773">
    <property type="component" value="Chromosome"/>
</dbReference>
<dbReference type="InterPro" id="IPR036291">
    <property type="entry name" value="NAD(P)-bd_dom_sf"/>
</dbReference>
<comment type="similarity">
    <text evidence="1">Belongs to the short-chain dehydrogenases/reductases (SDR) family.</text>
</comment>
<keyword evidence="2" id="KW-0560">Oxidoreductase</keyword>
<dbReference type="Pfam" id="PF00106">
    <property type="entry name" value="adh_short"/>
    <property type="match status" value="1"/>
</dbReference>
<dbReference type="PANTHER" id="PTHR24321:SF8">
    <property type="entry name" value="ESTRADIOL 17-BETA-DEHYDROGENASE 8-RELATED"/>
    <property type="match status" value="1"/>
</dbReference>
<evidence type="ECO:0000256" key="1">
    <source>
        <dbReference type="ARBA" id="ARBA00006484"/>
    </source>
</evidence>
<organism evidence="3 4">
    <name type="scientific">Oceanobacillus jeddahense</name>
    <dbReference type="NCBI Taxonomy" id="1462527"/>
    <lineage>
        <taxon>Bacteria</taxon>
        <taxon>Bacillati</taxon>
        <taxon>Bacillota</taxon>
        <taxon>Bacilli</taxon>
        <taxon>Bacillales</taxon>
        <taxon>Bacillaceae</taxon>
        <taxon>Oceanobacillus</taxon>
    </lineage>
</organism>
<dbReference type="EMBL" id="CP101914">
    <property type="protein sequence ID" value="UUI04177.1"/>
    <property type="molecule type" value="Genomic_DNA"/>
</dbReference>
<dbReference type="RefSeq" id="WP_256709143.1">
    <property type="nucleotide sequence ID" value="NZ_CP101914.1"/>
</dbReference>
<evidence type="ECO:0000313" key="4">
    <source>
        <dbReference type="Proteomes" id="UP001059773"/>
    </source>
</evidence>
<dbReference type="PRINTS" id="PR00081">
    <property type="entry name" value="GDHRDH"/>
</dbReference>
<gene>
    <name evidence="3" type="ORF">NP439_05740</name>
</gene>
<dbReference type="Gene3D" id="3.40.50.720">
    <property type="entry name" value="NAD(P)-binding Rossmann-like Domain"/>
    <property type="match status" value="1"/>
</dbReference>
<keyword evidence="4" id="KW-1185">Reference proteome</keyword>
<dbReference type="CDD" id="cd05233">
    <property type="entry name" value="SDR_c"/>
    <property type="match status" value="1"/>
</dbReference>
<sequence>MNLKGTWLCMKHELQLMKEQQFGSIVNTALIAGQIGLSHQAAYVASKRGIIALTKTA</sequence>
<dbReference type="SUPFAM" id="SSF51735">
    <property type="entry name" value="NAD(P)-binding Rossmann-fold domains"/>
    <property type="match status" value="1"/>
</dbReference>
<evidence type="ECO:0000313" key="3">
    <source>
        <dbReference type="EMBL" id="UUI04177.1"/>
    </source>
</evidence>
<proteinExistence type="inferred from homology"/>
<dbReference type="PANTHER" id="PTHR24321">
    <property type="entry name" value="DEHYDROGENASES, SHORT CHAIN"/>
    <property type="match status" value="1"/>
</dbReference>
<evidence type="ECO:0000256" key="2">
    <source>
        <dbReference type="ARBA" id="ARBA00023002"/>
    </source>
</evidence>
<accession>A0ABY5JZB9</accession>
<name>A0ABY5JZB9_9BACI</name>